<feature type="transmembrane region" description="Helical" evidence="2">
    <location>
        <begin position="858"/>
        <end position="879"/>
    </location>
</feature>
<feature type="transmembrane region" description="Helical" evidence="2">
    <location>
        <begin position="971"/>
        <end position="991"/>
    </location>
</feature>
<feature type="region of interest" description="Disordered" evidence="1">
    <location>
        <begin position="423"/>
        <end position="455"/>
    </location>
</feature>
<organism evidence="3 4">
    <name type="scientific">Nitrosospira multiformis</name>
    <dbReference type="NCBI Taxonomy" id="1231"/>
    <lineage>
        <taxon>Bacteria</taxon>
        <taxon>Pseudomonadati</taxon>
        <taxon>Pseudomonadota</taxon>
        <taxon>Betaproteobacteria</taxon>
        <taxon>Nitrosomonadales</taxon>
        <taxon>Nitrosomonadaceae</taxon>
        <taxon>Nitrosospira</taxon>
    </lineage>
</organism>
<dbReference type="EMBL" id="FNKY01000001">
    <property type="protein sequence ID" value="SDQ78536.1"/>
    <property type="molecule type" value="Genomic_DNA"/>
</dbReference>
<comment type="caution">
    <text evidence="3">The sequence shown here is derived from an EMBL/GenBank/DDBJ whole genome shotgun (WGS) entry which is preliminary data.</text>
</comment>
<name>A0ABY0TGA1_9PROT</name>
<evidence type="ECO:0000256" key="2">
    <source>
        <dbReference type="SAM" id="Phobius"/>
    </source>
</evidence>
<evidence type="ECO:0000256" key="1">
    <source>
        <dbReference type="SAM" id="MobiDB-lite"/>
    </source>
</evidence>
<feature type="compositionally biased region" description="Polar residues" evidence="1">
    <location>
        <begin position="441"/>
        <end position="451"/>
    </location>
</feature>
<feature type="transmembrane region" description="Helical" evidence="2">
    <location>
        <begin position="653"/>
        <end position="674"/>
    </location>
</feature>
<feature type="transmembrane region" description="Helical" evidence="2">
    <location>
        <begin position="20"/>
        <end position="38"/>
    </location>
</feature>
<keyword evidence="2" id="KW-0812">Transmembrane</keyword>
<keyword evidence="2" id="KW-0472">Membrane</keyword>
<keyword evidence="4" id="KW-1185">Reference proteome</keyword>
<protein>
    <submittedName>
        <fullName evidence="3">Uncharacterized protein</fullName>
    </submittedName>
</protein>
<evidence type="ECO:0000313" key="3">
    <source>
        <dbReference type="EMBL" id="SDQ78536.1"/>
    </source>
</evidence>
<feature type="transmembrane region" description="Helical" evidence="2">
    <location>
        <begin position="826"/>
        <end position="846"/>
    </location>
</feature>
<reference evidence="3 4" key="1">
    <citation type="submission" date="2016-10" db="EMBL/GenBank/DDBJ databases">
        <authorList>
            <person name="Varghese N."/>
            <person name="Submissions S."/>
        </authorList>
    </citation>
    <scope>NUCLEOTIDE SEQUENCE [LARGE SCALE GENOMIC DNA]</scope>
    <source>
        <strain evidence="3 4">Nl1</strain>
    </source>
</reference>
<dbReference type="RefSeq" id="WP_256324121.1">
    <property type="nucleotide sequence ID" value="NZ_FNKY01000001.1"/>
</dbReference>
<keyword evidence="2" id="KW-1133">Transmembrane helix</keyword>
<sequence>MQPAEKTFHMAEQQDDKSKLPLTGIFALVAIVSSFLIYEGISLKTSRPVDKEIASKGSLEKGVVQARLWQDPFEAVETHRLQEAKQPKQPGLTDDPHTLNNLIKVIGEFGIRSGLRIVPVFVDGSPYVNGVESRLRDRYAMVSALGAAGYVPESGEHIRIFRWDQEKALETDASSLLIPVELFIPKAKLRDKEYGKHVLVVWLKDQDFGRLDKLLAHLDETLGKSLPQIEPVYSVLGPRSSATLSAMLKELRNMQSSLLANPPFSTLKHLKFYSPWATAEDTFLLDYPPMQPGSPGLHSGGPEAKRTVEELFKYPRIEFIRTIKTDAMLAEHLLQELKRRRVDLEPCPDKDCNPKVALISEWDTLYGRSLPRTFAAVAMNNGSGKAGPALESEINKLRRDEWPGWITPHSYLAGLDGELPAKEDDQKKEGAQSKVKAWYEGSSQDVEQNAGQRPEGRGQLDYLLRLAAALKQEEAKSGEEFKAIGVLGSDVYDKLLILQALRQTFPRAIFFTTDLNARLAYPPQWQFTRNLIVASHFGLELQPALQTPIPPFRDNYQTSLFYAALWALEHFSARADCPDCFQLSVNMGKEPQPAIFSGNVAPRLYEIGRHGAFDISTDIQTSIGPQASDYASIHAQRPDLEAHSGTWRNLKQMGGMALAAVVLVLAAMLISSAVADACLKLASNKWFWLGLAMASAAGYGVAALMTWMVPNPAENEPFTLTEGISAWPAASIRLLALVMSAIFLWYSWRKMKDNESILARDFNLTDQDGAPVDKLDCNSPALSRWSLRRSVGIHTWRPQMADQVNAARLWREYAVLGELGNFAMRGVPQVALALLFASLMMVLFGFPNTPCRGQGCFAINDTIIILSVVMMLILIFYMIDATRLCRRWVECVAIKKIQWSDGSLTKIAKERGRGNSTGTSMDKDNLDEWLGIELVAERTTVIGNFIYFPFVIMLLLALARHNYFDNWGFPAALVIIFALNAILVVVNAMALRRSAEMAKREAIKRLEKKLLELPDQTAYGESQKHEIEWTLGAIRNNQRGAFLPFTQHPVFGAAIALPSGGYGLVLLFEYLATAF</sequence>
<dbReference type="Proteomes" id="UP000183471">
    <property type="component" value="Unassembled WGS sequence"/>
</dbReference>
<feature type="transmembrane region" description="Helical" evidence="2">
    <location>
        <begin position="686"/>
        <end position="709"/>
    </location>
</feature>
<evidence type="ECO:0000313" key="4">
    <source>
        <dbReference type="Proteomes" id="UP000183471"/>
    </source>
</evidence>
<proteinExistence type="predicted"/>
<feature type="transmembrane region" description="Helical" evidence="2">
    <location>
        <begin position="729"/>
        <end position="748"/>
    </location>
</feature>
<accession>A0ABY0TGA1</accession>
<feature type="transmembrane region" description="Helical" evidence="2">
    <location>
        <begin position="941"/>
        <end position="959"/>
    </location>
</feature>
<gene>
    <name evidence="3" type="ORF">SAMN05216402_2277</name>
</gene>